<reference evidence="3" key="2">
    <citation type="submission" date="2015-01" db="EMBL/GenBank/DDBJ databases">
        <title>Evolutionary Origins and Diversification of the Mycorrhizal Mutualists.</title>
        <authorList>
            <consortium name="DOE Joint Genome Institute"/>
            <consortium name="Mycorrhizal Genomics Consortium"/>
            <person name="Kohler A."/>
            <person name="Kuo A."/>
            <person name="Nagy L.G."/>
            <person name="Floudas D."/>
            <person name="Copeland A."/>
            <person name="Barry K.W."/>
            <person name="Cichocki N."/>
            <person name="Veneault-Fourrey C."/>
            <person name="LaButti K."/>
            <person name="Lindquist E.A."/>
            <person name="Lipzen A."/>
            <person name="Lundell T."/>
            <person name="Morin E."/>
            <person name="Murat C."/>
            <person name="Riley R."/>
            <person name="Ohm R."/>
            <person name="Sun H."/>
            <person name="Tunlid A."/>
            <person name="Henrissat B."/>
            <person name="Grigoriev I.V."/>
            <person name="Hibbett D.S."/>
            <person name="Martin F."/>
        </authorList>
    </citation>
    <scope>NUCLEOTIDE SEQUENCE [LARGE SCALE GENOMIC DNA]</scope>
    <source>
        <strain evidence="3">Marx 270</strain>
    </source>
</reference>
<evidence type="ECO:0000313" key="2">
    <source>
        <dbReference type="EMBL" id="KIO02901.1"/>
    </source>
</evidence>
<sequence length="272" mass="30544">MKEEQAWLEAERVEREKAEAEREEQEAEEKRVCEEEERQEAECRHKAEARQGSEASREVKKVVMDPGCTCCAWAEIVCKFLMDGNKKWVAYMWCNQSKGKCQWPGDGKDTEAGPKARKADKGKKQKADKENAEAGPSKQKQAKKSTRPIEVLDLDEPKASGSRLREAGAECYSGLEEKLEHLIDMAGLIANNLASLFKIHEASVRNLGWITNALESILDESYGFSMVVSPLDLGSSELDSNELCKEADWLKDHGEDEKEEAEGEDENMAEAK</sequence>
<dbReference type="OrthoDB" id="2705551at2759"/>
<accession>A0A0C3P5X2</accession>
<keyword evidence="3" id="KW-1185">Reference proteome</keyword>
<proteinExistence type="predicted"/>
<feature type="compositionally biased region" description="Basic and acidic residues" evidence="1">
    <location>
        <begin position="246"/>
        <end position="256"/>
    </location>
</feature>
<dbReference type="STRING" id="870435.A0A0C3P5X2"/>
<name>A0A0C3P5X2_PISTI</name>
<gene>
    <name evidence="2" type="ORF">M404DRAFT_27514</name>
</gene>
<dbReference type="InParanoid" id="A0A0C3P5X2"/>
<dbReference type="Proteomes" id="UP000054217">
    <property type="component" value="Unassembled WGS sequence"/>
</dbReference>
<feature type="region of interest" description="Disordered" evidence="1">
    <location>
        <begin position="1"/>
        <end position="38"/>
    </location>
</feature>
<organism evidence="2 3">
    <name type="scientific">Pisolithus tinctorius Marx 270</name>
    <dbReference type="NCBI Taxonomy" id="870435"/>
    <lineage>
        <taxon>Eukaryota</taxon>
        <taxon>Fungi</taxon>
        <taxon>Dikarya</taxon>
        <taxon>Basidiomycota</taxon>
        <taxon>Agaricomycotina</taxon>
        <taxon>Agaricomycetes</taxon>
        <taxon>Agaricomycetidae</taxon>
        <taxon>Boletales</taxon>
        <taxon>Sclerodermatineae</taxon>
        <taxon>Pisolithaceae</taxon>
        <taxon>Pisolithus</taxon>
    </lineage>
</organism>
<dbReference type="EMBL" id="KN831979">
    <property type="protein sequence ID" value="KIO02901.1"/>
    <property type="molecule type" value="Genomic_DNA"/>
</dbReference>
<feature type="compositionally biased region" description="Basic and acidic residues" evidence="1">
    <location>
        <begin position="1"/>
        <end position="20"/>
    </location>
</feature>
<evidence type="ECO:0000256" key="1">
    <source>
        <dbReference type="SAM" id="MobiDB-lite"/>
    </source>
</evidence>
<protein>
    <submittedName>
        <fullName evidence="2">Uncharacterized protein</fullName>
    </submittedName>
</protein>
<feature type="compositionally biased region" description="Acidic residues" evidence="1">
    <location>
        <begin position="257"/>
        <end position="272"/>
    </location>
</feature>
<feature type="region of interest" description="Disordered" evidence="1">
    <location>
        <begin position="103"/>
        <end position="150"/>
    </location>
</feature>
<evidence type="ECO:0000313" key="3">
    <source>
        <dbReference type="Proteomes" id="UP000054217"/>
    </source>
</evidence>
<feature type="region of interest" description="Disordered" evidence="1">
    <location>
        <begin position="246"/>
        <end position="272"/>
    </location>
</feature>
<dbReference type="AlphaFoldDB" id="A0A0C3P5X2"/>
<dbReference type="HOGENOM" id="CLU_048923_0_0_1"/>
<feature type="compositionally biased region" description="Basic and acidic residues" evidence="1">
    <location>
        <begin position="106"/>
        <end position="119"/>
    </location>
</feature>
<reference evidence="2 3" key="1">
    <citation type="submission" date="2014-04" db="EMBL/GenBank/DDBJ databases">
        <authorList>
            <consortium name="DOE Joint Genome Institute"/>
            <person name="Kuo A."/>
            <person name="Kohler A."/>
            <person name="Costa M.D."/>
            <person name="Nagy L.G."/>
            <person name="Floudas D."/>
            <person name="Copeland A."/>
            <person name="Barry K.W."/>
            <person name="Cichocki N."/>
            <person name="Veneault-Fourrey C."/>
            <person name="LaButti K."/>
            <person name="Lindquist E.A."/>
            <person name="Lipzen A."/>
            <person name="Lundell T."/>
            <person name="Morin E."/>
            <person name="Murat C."/>
            <person name="Sun H."/>
            <person name="Tunlid A."/>
            <person name="Henrissat B."/>
            <person name="Grigoriev I.V."/>
            <person name="Hibbett D.S."/>
            <person name="Martin F."/>
            <person name="Nordberg H.P."/>
            <person name="Cantor M.N."/>
            <person name="Hua S.X."/>
        </authorList>
    </citation>
    <scope>NUCLEOTIDE SEQUENCE [LARGE SCALE GENOMIC DNA]</scope>
    <source>
        <strain evidence="2 3">Marx 270</strain>
    </source>
</reference>